<dbReference type="PANTHER" id="PTHR46517">
    <property type="entry name" value="FRUCTOSE-2,6-BISPHOSPHATASE TIGAR"/>
    <property type="match status" value="1"/>
</dbReference>
<dbReference type="AlphaFoldDB" id="A0A7W8NIE2"/>
<organism evidence="4 5">
    <name type="scientific">Deinococcus humi</name>
    <dbReference type="NCBI Taxonomy" id="662880"/>
    <lineage>
        <taxon>Bacteria</taxon>
        <taxon>Thermotogati</taxon>
        <taxon>Deinococcota</taxon>
        <taxon>Deinococci</taxon>
        <taxon>Deinococcales</taxon>
        <taxon>Deinococcaceae</taxon>
        <taxon>Deinococcus</taxon>
    </lineage>
</organism>
<dbReference type="GO" id="GO:0005829">
    <property type="term" value="C:cytosol"/>
    <property type="evidence" value="ECO:0007669"/>
    <property type="project" value="TreeGrafter"/>
</dbReference>
<dbReference type="EMBL" id="JACHFL010000014">
    <property type="protein sequence ID" value="MBB5364967.1"/>
    <property type="molecule type" value="Genomic_DNA"/>
</dbReference>
<dbReference type="Gene3D" id="3.40.50.1240">
    <property type="entry name" value="Phosphoglycerate mutase-like"/>
    <property type="match status" value="1"/>
</dbReference>
<evidence type="ECO:0000313" key="4">
    <source>
        <dbReference type="EMBL" id="MBB5364967.1"/>
    </source>
</evidence>
<dbReference type="GO" id="GO:0045820">
    <property type="term" value="P:negative regulation of glycolytic process"/>
    <property type="evidence" value="ECO:0007669"/>
    <property type="project" value="TreeGrafter"/>
</dbReference>
<dbReference type="Proteomes" id="UP000552709">
    <property type="component" value="Unassembled WGS sequence"/>
</dbReference>
<evidence type="ECO:0000313" key="5">
    <source>
        <dbReference type="Proteomes" id="UP000552709"/>
    </source>
</evidence>
<dbReference type="PANTHER" id="PTHR46517:SF1">
    <property type="entry name" value="FRUCTOSE-2,6-BISPHOSPHATASE TIGAR"/>
    <property type="match status" value="1"/>
</dbReference>
<accession>A0A7W8NIE2</accession>
<comment type="caution">
    <text evidence="4">The sequence shown here is derived from an EMBL/GenBank/DDBJ whole genome shotgun (WGS) entry which is preliminary data.</text>
</comment>
<feature type="binding site" evidence="3">
    <location>
        <position position="62"/>
    </location>
    <ligand>
        <name>substrate</name>
    </ligand>
</feature>
<sequence length="161" mass="17089">MTELHLTLLRHGRSRADDEDVHEGRYDSPLTAVGCAQAQALATYWAAHPPDFDRAYRSTLARALETARTMTDALNLPLTPSDLLREWNNGPLAGLGREGGGQAALSHPHLPARAGRLHGGGRRVPGGDPGACPAGAGTHLAGRGRAGARRLARWLSQFHAA</sequence>
<proteinExistence type="predicted"/>
<dbReference type="GO" id="GO:0043456">
    <property type="term" value="P:regulation of pentose-phosphate shunt"/>
    <property type="evidence" value="ECO:0007669"/>
    <property type="project" value="TreeGrafter"/>
</dbReference>
<feature type="active site" description="Proton donor/acceptor" evidence="2">
    <location>
        <position position="86"/>
    </location>
</feature>
<dbReference type="InterPro" id="IPR013078">
    <property type="entry name" value="His_Pase_superF_clade-1"/>
</dbReference>
<protein>
    <recommendedName>
        <fullName evidence="6">Histidine phosphatase family protein</fullName>
    </recommendedName>
</protein>
<name>A0A7W8NIE2_9DEIO</name>
<reference evidence="4 5" key="1">
    <citation type="submission" date="2020-08" db="EMBL/GenBank/DDBJ databases">
        <title>Genomic Encyclopedia of Type Strains, Phase IV (KMG-IV): sequencing the most valuable type-strain genomes for metagenomic binning, comparative biology and taxonomic classification.</title>
        <authorList>
            <person name="Goeker M."/>
        </authorList>
    </citation>
    <scope>NUCLEOTIDE SEQUENCE [LARGE SCALE GENOMIC DNA]</scope>
    <source>
        <strain evidence="4 5">DSM 27939</strain>
    </source>
</reference>
<dbReference type="SMART" id="SM00855">
    <property type="entry name" value="PGAM"/>
    <property type="match status" value="1"/>
</dbReference>
<gene>
    <name evidence="4" type="ORF">HNQ08_004084</name>
</gene>
<feature type="active site" description="Tele-phosphohistidine intermediate" evidence="2">
    <location>
        <position position="11"/>
    </location>
</feature>
<dbReference type="InterPro" id="IPR029033">
    <property type="entry name" value="His_PPase_superfam"/>
</dbReference>
<evidence type="ECO:0000256" key="2">
    <source>
        <dbReference type="PIRSR" id="PIRSR613078-1"/>
    </source>
</evidence>
<evidence type="ECO:0000256" key="3">
    <source>
        <dbReference type="PIRSR" id="PIRSR613078-2"/>
    </source>
</evidence>
<dbReference type="CDD" id="cd07067">
    <property type="entry name" value="HP_PGM_like"/>
    <property type="match status" value="1"/>
</dbReference>
<dbReference type="SUPFAM" id="SSF53254">
    <property type="entry name" value="Phosphoglycerate mutase-like"/>
    <property type="match status" value="1"/>
</dbReference>
<evidence type="ECO:0000256" key="1">
    <source>
        <dbReference type="ARBA" id="ARBA00022801"/>
    </source>
</evidence>
<keyword evidence="1" id="KW-0378">Hydrolase</keyword>
<evidence type="ECO:0008006" key="6">
    <source>
        <dbReference type="Google" id="ProtNLM"/>
    </source>
</evidence>
<keyword evidence="5" id="KW-1185">Reference proteome</keyword>
<dbReference type="Pfam" id="PF00300">
    <property type="entry name" value="His_Phos_1"/>
    <property type="match status" value="1"/>
</dbReference>
<dbReference type="InterPro" id="IPR051695">
    <property type="entry name" value="Phosphoglycerate_Mutase"/>
</dbReference>
<dbReference type="GO" id="GO:0004331">
    <property type="term" value="F:fructose-2,6-bisphosphate 2-phosphatase activity"/>
    <property type="evidence" value="ECO:0007669"/>
    <property type="project" value="TreeGrafter"/>
</dbReference>